<keyword evidence="6 12" id="KW-0436">Ligase</keyword>
<dbReference type="SUPFAM" id="SSF56059">
    <property type="entry name" value="Glutathione synthetase ATP-binding domain-like"/>
    <property type="match status" value="1"/>
</dbReference>
<evidence type="ECO:0000256" key="4">
    <source>
        <dbReference type="ARBA" id="ARBA00005174"/>
    </source>
</evidence>
<evidence type="ECO:0000256" key="5">
    <source>
        <dbReference type="ARBA" id="ARBA00010190"/>
    </source>
</evidence>
<comment type="pathway">
    <text evidence="4 13">Purine metabolism; IMP biosynthesis via de novo pathway; N(1)-(5-phospho-D-ribosyl)glycinamide from 5-phospho-alpha-D-ribose 1-diphosphate: step 2/2.</text>
</comment>
<reference evidence="16" key="2">
    <citation type="submission" date="2021-04" db="EMBL/GenBank/DDBJ databases">
        <authorList>
            <person name="Gilroy R."/>
        </authorList>
    </citation>
    <scope>NUCLEOTIDE SEQUENCE</scope>
    <source>
        <strain evidence="16">ChiHejej3B27-3195</strain>
    </source>
</reference>
<dbReference type="PANTHER" id="PTHR43472:SF1">
    <property type="entry name" value="PHOSPHORIBOSYLAMINE--GLYCINE LIGASE, CHLOROPLASTIC"/>
    <property type="match status" value="1"/>
</dbReference>
<evidence type="ECO:0000256" key="9">
    <source>
        <dbReference type="ARBA" id="ARBA00022840"/>
    </source>
</evidence>
<dbReference type="SMART" id="SM01209">
    <property type="entry name" value="GARS_A"/>
    <property type="match status" value="1"/>
</dbReference>
<dbReference type="InterPro" id="IPR018236">
    <property type="entry name" value="SAICAR_synthetase_CS"/>
</dbReference>
<evidence type="ECO:0000256" key="10">
    <source>
        <dbReference type="ARBA" id="ARBA00038345"/>
    </source>
</evidence>
<dbReference type="EC" id="6.3.2.6" evidence="12"/>
<dbReference type="Proteomes" id="UP000824151">
    <property type="component" value="Unassembled WGS sequence"/>
</dbReference>
<dbReference type="GO" id="GO:0009113">
    <property type="term" value="P:purine nucleobase biosynthetic process"/>
    <property type="evidence" value="ECO:0007669"/>
    <property type="project" value="InterPro"/>
</dbReference>
<gene>
    <name evidence="13 16" type="primary">purD</name>
    <name evidence="12" type="synonym">purC</name>
    <name evidence="16" type="ORF">H9871_04395</name>
</gene>
<dbReference type="InterPro" id="IPR000115">
    <property type="entry name" value="PRibGlycinamide_synth"/>
</dbReference>
<dbReference type="CDD" id="cd01414">
    <property type="entry name" value="SAICAR_synt_Sc"/>
    <property type="match status" value="1"/>
</dbReference>
<dbReference type="InterPro" id="IPR013815">
    <property type="entry name" value="ATP_grasp_subdomain_1"/>
</dbReference>
<dbReference type="InterPro" id="IPR020560">
    <property type="entry name" value="PRibGlycinamide_synth_C-dom"/>
</dbReference>
<evidence type="ECO:0000256" key="12">
    <source>
        <dbReference type="HAMAP-Rule" id="MF_00137"/>
    </source>
</evidence>
<dbReference type="EC" id="6.3.4.13" evidence="13"/>
<dbReference type="InterPro" id="IPR011761">
    <property type="entry name" value="ATP-grasp"/>
</dbReference>
<dbReference type="Gene3D" id="3.90.600.10">
    <property type="entry name" value="Phosphoribosylglycinamide synthetase, C-terminal domain"/>
    <property type="match status" value="1"/>
</dbReference>
<dbReference type="PROSITE" id="PS50975">
    <property type="entry name" value="ATP_GRASP"/>
    <property type="match status" value="1"/>
</dbReference>
<evidence type="ECO:0000313" key="16">
    <source>
        <dbReference type="EMBL" id="HIW99364.1"/>
    </source>
</evidence>
<dbReference type="PROSITE" id="PS00184">
    <property type="entry name" value="GARS"/>
    <property type="match status" value="1"/>
</dbReference>
<dbReference type="PANTHER" id="PTHR43472">
    <property type="entry name" value="PHOSPHORIBOSYLAMINE--GLYCINE LIGASE"/>
    <property type="match status" value="1"/>
</dbReference>
<dbReference type="Pfam" id="PF02844">
    <property type="entry name" value="GARS_N"/>
    <property type="match status" value="1"/>
</dbReference>
<comment type="cofactor">
    <cofactor evidence="1">
        <name>Mn(2+)</name>
        <dbReference type="ChEBI" id="CHEBI:29035"/>
    </cofactor>
</comment>
<comment type="cofactor">
    <cofactor evidence="2">
        <name>Mg(2+)</name>
        <dbReference type="ChEBI" id="CHEBI:18420"/>
    </cofactor>
</comment>
<comment type="similarity">
    <text evidence="5 12">Belongs to the SAICAR synthetase family.</text>
</comment>
<dbReference type="Pfam" id="PF01259">
    <property type="entry name" value="SAICAR_synt"/>
    <property type="match status" value="1"/>
</dbReference>
<dbReference type="AlphaFoldDB" id="A0A9D1S1F2"/>
<dbReference type="SUPFAM" id="SSF51246">
    <property type="entry name" value="Rudiment single hybrid motif"/>
    <property type="match status" value="1"/>
</dbReference>
<comment type="catalytic activity">
    <reaction evidence="11 12">
        <text>5-amino-1-(5-phospho-D-ribosyl)imidazole-4-carboxylate + L-aspartate + ATP = (2S)-2-[5-amino-1-(5-phospho-beta-D-ribosyl)imidazole-4-carboxamido]succinate + ADP + phosphate + 2 H(+)</text>
        <dbReference type="Rhea" id="RHEA:22628"/>
        <dbReference type="ChEBI" id="CHEBI:15378"/>
        <dbReference type="ChEBI" id="CHEBI:29991"/>
        <dbReference type="ChEBI" id="CHEBI:30616"/>
        <dbReference type="ChEBI" id="CHEBI:43474"/>
        <dbReference type="ChEBI" id="CHEBI:58443"/>
        <dbReference type="ChEBI" id="CHEBI:77657"/>
        <dbReference type="ChEBI" id="CHEBI:456216"/>
        <dbReference type="EC" id="6.3.2.6"/>
    </reaction>
</comment>
<dbReference type="InterPro" id="IPR011054">
    <property type="entry name" value="Rudment_hybrid_motif"/>
</dbReference>
<dbReference type="EMBL" id="DXGD01000156">
    <property type="protein sequence ID" value="HIW99364.1"/>
    <property type="molecule type" value="Genomic_DNA"/>
</dbReference>
<evidence type="ECO:0000256" key="13">
    <source>
        <dbReference type="HAMAP-Rule" id="MF_00138"/>
    </source>
</evidence>
<dbReference type="NCBIfam" id="NF010568">
    <property type="entry name" value="PRK13961.1"/>
    <property type="match status" value="1"/>
</dbReference>
<evidence type="ECO:0000256" key="11">
    <source>
        <dbReference type="ARBA" id="ARBA00048475"/>
    </source>
</evidence>
<dbReference type="GO" id="GO:0004637">
    <property type="term" value="F:phosphoribosylamine-glycine ligase activity"/>
    <property type="evidence" value="ECO:0007669"/>
    <property type="project" value="UniProtKB-UniRule"/>
</dbReference>
<dbReference type="Gene3D" id="3.30.200.20">
    <property type="entry name" value="Phosphorylase Kinase, domain 1"/>
    <property type="match status" value="1"/>
</dbReference>
<dbReference type="SUPFAM" id="SSF52440">
    <property type="entry name" value="PreATP-grasp domain"/>
    <property type="match status" value="1"/>
</dbReference>
<dbReference type="GO" id="GO:0006189">
    <property type="term" value="P:'de novo' IMP biosynthetic process"/>
    <property type="evidence" value="ECO:0007669"/>
    <property type="project" value="UniProtKB-UniRule"/>
</dbReference>
<accession>A0A9D1S1F2</accession>
<proteinExistence type="inferred from homology"/>
<dbReference type="InterPro" id="IPR020561">
    <property type="entry name" value="PRibGlycinamid_synth_ATP-grasp"/>
</dbReference>
<dbReference type="InterPro" id="IPR016185">
    <property type="entry name" value="PreATP-grasp_dom_sf"/>
</dbReference>
<evidence type="ECO:0000256" key="14">
    <source>
        <dbReference type="SAM" id="MobiDB-lite"/>
    </source>
</evidence>
<dbReference type="GO" id="GO:0004639">
    <property type="term" value="F:phosphoribosylaminoimidazolesuccinocarboxamide synthase activity"/>
    <property type="evidence" value="ECO:0007669"/>
    <property type="project" value="UniProtKB-UniRule"/>
</dbReference>
<dbReference type="Pfam" id="PF02843">
    <property type="entry name" value="GARS_C"/>
    <property type="match status" value="1"/>
</dbReference>
<evidence type="ECO:0000313" key="17">
    <source>
        <dbReference type="Proteomes" id="UP000824151"/>
    </source>
</evidence>
<name>A0A9D1S1F2_9MICC</name>
<dbReference type="NCBIfam" id="TIGR00081">
    <property type="entry name" value="purC"/>
    <property type="match status" value="1"/>
</dbReference>
<dbReference type="Gene3D" id="3.30.1490.20">
    <property type="entry name" value="ATP-grasp fold, A domain"/>
    <property type="match status" value="1"/>
</dbReference>
<comment type="catalytic activity">
    <reaction evidence="13">
        <text>5-phospho-beta-D-ribosylamine + glycine + ATP = N(1)-(5-phospho-beta-D-ribosyl)glycinamide + ADP + phosphate + H(+)</text>
        <dbReference type="Rhea" id="RHEA:17453"/>
        <dbReference type="ChEBI" id="CHEBI:15378"/>
        <dbReference type="ChEBI" id="CHEBI:30616"/>
        <dbReference type="ChEBI" id="CHEBI:43474"/>
        <dbReference type="ChEBI" id="CHEBI:57305"/>
        <dbReference type="ChEBI" id="CHEBI:58681"/>
        <dbReference type="ChEBI" id="CHEBI:143788"/>
        <dbReference type="ChEBI" id="CHEBI:456216"/>
        <dbReference type="EC" id="6.3.4.13"/>
    </reaction>
</comment>
<keyword evidence="7 12" id="KW-0547">Nucleotide-binding</keyword>
<evidence type="ECO:0000256" key="1">
    <source>
        <dbReference type="ARBA" id="ARBA00001936"/>
    </source>
</evidence>
<dbReference type="Gene3D" id="3.30.470.20">
    <property type="entry name" value="ATP-grasp fold, B domain"/>
    <property type="match status" value="2"/>
</dbReference>
<dbReference type="InterPro" id="IPR001636">
    <property type="entry name" value="SAICAR_synth"/>
</dbReference>
<dbReference type="GO" id="GO:0005524">
    <property type="term" value="F:ATP binding"/>
    <property type="evidence" value="ECO:0007669"/>
    <property type="project" value="UniProtKB-UniRule"/>
</dbReference>
<comment type="caution">
    <text evidence="16">The sequence shown here is derived from an EMBL/GenBank/DDBJ whole genome shotgun (WGS) entry which is preliminary data.</text>
</comment>
<dbReference type="GO" id="GO:0046872">
    <property type="term" value="F:metal ion binding"/>
    <property type="evidence" value="ECO:0007669"/>
    <property type="project" value="InterPro"/>
</dbReference>
<dbReference type="InterPro" id="IPR028923">
    <property type="entry name" value="SAICAR_synt/ADE2_N"/>
</dbReference>
<feature type="domain" description="ATP-grasp" evidence="15">
    <location>
        <begin position="107"/>
        <end position="318"/>
    </location>
</feature>
<sequence length="752" mass="78088">MKVLVVGSGGREHAIVRGLLRDEAVTSVEAAPGNAGIAQDVSCHAVNAQDGQAVADLAAARGSDLVVIGPEAPLAAGVADAVRASGVPVFGPSAAAAELEASKAFAKDVMEAAGVPTAGAVHAVDEDESAAALDRFGPPYVVKDDGLAAGKGVLVGENREEALEHARACFAAGGSVVIEEFLDGPEVSLFVLSDGTNLVPLSPAQDFKRIADGDLGPNTGGMGAYTPLDWLEGYSETGEDGVVRDFVATVVDRVAAPTLQQMRDRGTPFVGVLYCGLAVTSRGVRVIEFNVRFGDPETQPVLQRLATPLGGLLMDCATGTLGAQRRLDWSAGYAAGVVLAAANYPGSPQKGDRITGIDAAEALDGVAVLHAGTSAAALPAAEAPEDEASQDGQAEGANAAAVSTSGGRVLAVVGEGKTLGEAVEKAYAGVDEISFAGMQYRTDIAAKALAGEIRLAPQLPGWVHASSGKVRDLYRPAADSAWAGHDVVLVVASDRISAFDYILSSRIPGKGIILTQLSLWWFDRLAEAGVTTHVISTDVPEAVAGRAMICRDLDMIEAECIARGYLTGSGYAEYKTSGTVTGIPLPEGLEDGSRLPEPIFTPSSKAELGGHDVNISFAELAEQVGQSRAEQLREATLTVYGLAERVAREAGVILADTKLEFGVDRASGELVLGDEVLTPDSSRFWPAESWVPGQLQPSFDKQFVRNWLLGGESGWDKGSGQAPPPLPADVAQATAERYRDAYRRITGQSIEL</sequence>
<keyword evidence="8 12" id="KW-0658">Purine biosynthesis</keyword>
<organism evidence="16 17">
    <name type="scientific">Candidatus Nesterenkonia stercoripullorum</name>
    <dbReference type="NCBI Taxonomy" id="2838701"/>
    <lineage>
        <taxon>Bacteria</taxon>
        <taxon>Bacillati</taxon>
        <taxon>Actinomycetota</taxon>
        <taxon>Actinomycetes</taxon>
        <taxon>Micrococcales</taxon>
        <taxon>Micrococcaceae</taxon>
        <taxon>Nesterenkonia</taxon>
    </lineage>
</organism>
<dbReference type="SMART" id="SM01210">
    <property type="entry name" value="GARS_C"/>
    <property type="match status" value="1"/>
</dbReference>
<evidence type="ECO:0000256" key="6">
    <source>
        <dbReference type="ARBA" id="ARBA00022598"/>
    </source>
</evidence>
<comment type="similarity">
    <text evidence="10 13">Belongs to the GARS family.</text>
</comment>
<keyword evidence="9 12" id="KW-0067">ATP-binding</keyword>
<dbReference type="HAMAP" id="MF_00137">
    <property type="entry name" value="SAICAR_synth"/>
    <property type="match status" value="1"/>
</dbReference>
<protein>
    <recommendedName>
        <fullName evidence="12 13">Multifunctional fusion protein</fullName>
    </recommendedName>
    <domain>
        <recommendedName>
            <fullName evidence="13">Phosphoribosylamine--glycine ligase</fullName>
            <ecNumber evidence="13">6.3.4.13</ecNumber>
        </recommendedName>
        <alternativeName>
            <fullName evidence="13">GARS</fullName>
        </alternativeName>
        <alternativeName>
            <fullName evidence="13">Glycinamide ribonucleotide synthetase</fullName>
        </alternativeName>
        <alternativeName>
            <fullName evidence="13">Phosphoribosylglycinamide synthetase</fullName>
        </alternativeName>
    </domain>
    <domain>
        <recommendedName>
            <fullName evidence="12">Phosphoribosylaminoimidazole-succinocarboxamide synthase</fullName>
            <ecNumber evidence="12">6.3.2.6</ecNumber>
        </recommendedName>
        <alternativeName>
            <fullName evidence="12">SAICAR synthetase</fullName>
        </alternativeName>
    </domain>
</protein>
<feature type="region of interest" description="Disordered" evidence="14">
    <location>
        <begin position="378"/>
        <end position="400"/>
    </location>
</feature>
<dbReference type="InterPro" id="IPR020562">
    <property type="entry name" value="PRibGlycinamide_synth_N"/>
</dbReference>
<dbReference type="NCBIfam" id="TIGR00877">
    <property type="entry name" value="purD"/>
    <property type="match status" value="1"/>
</dbReference>
<dbReference type="SUPFAM" id="SSF56104">
    <property type="entry name" value="SAICAR synthase-like"/>
    <property type="match status" value="1"/>
</dbReference>
<dbReference type="FunFam" id="3.30.470.20:FF:000015">
    <property type="entry name" value="Phosphoribosylaminoimidazole-succinocarboxamide synthase"/>
    <property type="match status" value="1"/>
</dbReference>
<evidence type="ECO:0000256" key="3">
    <source>
        <dbReference type="ARBA" id="ARBA00004672"/>
    </source>
</evidence>
<evidence type="ECO:0000256" key="2">
    <source>
        <dbReference type="ARBA" id="ARBA00001946"/>
    </source>
</evidence>
<evidence type="ECO:0000256" key="8">
    <source>
        <dbReference type="ARBA" id="ARBA00022755"/>
    </source>
</evidence>
<dbReference type="HAMAP" id="MF_00138">
    <property type="entry name" value="GARS"/>
    <property type="match status" value="1"/>
</dbReference>
<dbReference type="PROSITE" id="PS01058">
    <property type="entry name" value="SAICAR_SYNTHETASE_2"/>
    <property type="match status" value="1"/>
</dbReference>
<reference evidence="16" key="1">
    <citation type="journal article" date="2021" name="PeerJ">
        <title>Extensive microbial diversity within the chicken gut microbiome revealed by metagenomics and culture.</title>
        <authorList>
            <person name="Gilroy R."/>
            <person name="Ravi A."/>
            <person name="Getino M."/>
            <person name="Pursley I."/>
            <person name="Horton D.L."/>
            <person name="Alikhan N.F."/>
            <person name="Baker D."/>
            <person name="Gharbi K."/>
            <person name="Hall N."/>
            <person name="Watson M."/>
            <person name="Adriaenssens E.M."/>
            <person name="Foster-Nyarko E."/>
            <person name="Jarju S."/>
            <person name="Secka A."/>
            <person name="Antonio M."/>
            <person name="Oren A."/>
            <person name="Chaudhuri R.R."/>
            <person name="La Ragione R."/>
            <person name="Hildebrand F."/>
            <person name="Pallen M.J."/>
        </authorList>
    </citation>
    <scope>NUCLEOTIDE SEQUENCE</scope>
    <source>
        <strain evidence="16">ChiHejej3B27-3195</strain>
    </source>
</reference>
<comment type="pathway">
    <text evidence="3 12">Purine metabolism; IMP biosynthesis via de novo pathway; 5-amino-1-(5-phospho-D-ribosyl)imidazole-4-carboxamide from 5-amino-1-(5-phospho-D-ribosyl)imidazole-4-carboxylate: step 1/2.</text>
</comment>
<evidence type="ECO:0000256" key="7">
    <source>
        <dbReference type="ARBA" id="ARBA00022741"/>
    </source>
</evidence>
<dbReference type="Gene3D" id="3.40.50.20">
    <property type="match status" value="1"/>
</dbReference>
<dbReference type="InterPro" id="IPR020559">
    <property type="entry name" value="PRibGlycinamide_synth_CS"/>
</dbReference>
<evidence type="ECO:0000259" key="15">
    <source>
        <dbReference type="PROSITE" id="PS50975"/>
    </source>
</evidence>
<dbReference type="InterPro" id="IPR037123">
    <property type="entry name" value="PRibGlycinamide_synth_C_sf"/>
</dbReference>
<dbReference type="Pfam" id="PF01071">
    <property type="entry name" value="GARS_A"/>
    <property type="match status" value="1"/>
</dbReference>